<name>A0ABR8EBF6_9CYAN</name>
<sequence length="60" mass="7296">MFSLKSKSDCKYLEQRLLKLLYGDRKAARRLIEQAKKKNPGRSENWYYEKVIDDLQCDRR</sequence>
<accession>A0ABR8EBF6</accession>
<gene>
    <name evidence="1" type="ORF">H6G72_06425</name>
</gene>
<organism evidence="1 2">
    <name type="scientific">Planktothricoides raciborskii FACHB-1370</name>
    <dbReference type="NCBI Taxonomy" id="2949576"/>
    <lineage>
        <taxon>Bacteria</taxon>
        <taxon>Bacillati</taxon>
        <taxon>Cyanobacteriota</taxon>
        <taxon>Cyanophyceae</taxon>
        <taxon>Oscillatoriophycideae</taxon>
        <taxon>Oscillatoriales</taxon>
        <taxon>Oscillatoriaceae</taxon>
        <taxon>Planktothricoides</taxon>
    </lineage>
</organism>
<comment type="caution">
    <text evidence="1">The sequence shown here is derived from an EMBL/GenBank/DDBJ whole genome shotgun (WGS) entry which is preliminary data.</text>
</comment>
<dbReference type="EMBL" id="JACJSK010000007">
    <property type="protein sequence ID" value="MBD2543494.1"/>
    <property type="molecule type" value="Genomic_DNA"/>
</dbReference>
<keyword evidence="2" id="KW-1185">Reference proteome</keyword>
<protein>
    <submittedName>
        <fullName evidence="1">Uncharacterized protein</fullName>
    </submittedName>
</protein>
<dbReference type="RefSeq" id="WP_190877653.1">
    <property type="nucleotide sequence ID" value="NZ_JACJSK010000007.1"/>
</dbReference>
<proteinExistence type="predicted"/>
<reference evidence="1 2" key="1">
    <citation type="journal article" date="2020" name="ISME J.">
        <title>Comparative genomics reveals insights into cyanobacterial evolution and habitat adaptation.</title>
        <authorList>
            <person name="Chen M.Y."/>
            <person name="Teng W.K."/>
            <person name="Zhao L."/>
            <person name="Hu C.X."/>
            <person name="Zhou Y.K."/>
            <person name="Han B.P."/>
            <person name="Song L.R."/>
            <person name="Shu W.S."/>
        </authorList>
    </citation>
    <scope>NUCLEOTIDE SEQUENCE [LARGE SCALE GENOMIC DNA]</scope>
    <source>
        <strain evidence="1 2">FACHB-1370</strain>
    </source>
</reference>
<evidence type="ECO:0000313" key="1">
    <source>
        <dbReference type="EMBL" id="MBD2543494.1"/>
    </source>
</evidence>
<evidence type="ECO:0000313" key="2">
    <source>
        <dbReference type="Proteomes" id="UP000641954"/>
    </source>
</evidence>
<dbReference type="Proteomes" id="UP000641954">
    <property type="component" value="Unassembled WGS sequence"/>
</dbReference>